<dbReference type="OrthoDB" id="9803598at2"/>
<evidence type="ECO:0000259" key="3">
    <source>
        <dbReference type="Pfam" id="PF00117"/>
    </source>
</evidence>
<dbReference type="NCBIfam" id="TIGR00566">
    <property type="entry name" value="trpG_papA"/>
    <property type="match status" value="1"/>
</dbReference>
<dbReference type="Proteomes" id="UP000308760">
    <property type="component" value="Unassembled WGS sequence"/>
</dbReference>
<organism evidence="4 5">
    <name type="scientific">Glycomyces buryatensis</name>
    <dbReference type="NCBI Taxonomy" id="2570927"/>
    <lineage>
        <taxon>Bacteria</taxon>
        <taxon>Bacillati</taxon>
        <taxon>Actinomycetota</taxon>
        <taxon>Actinomycetes</taxon>
        <taxon>Glycomycetales</taxon>
        <taxon>Glycomycetaceae</taxon>
        <taxon>Glycomyces</taxon>
    </lineage>
</organism>
<reference evidence="4 5" key="2">
    <citation type="submission" date="2019-05" db="EMBL/GenBank/DDBJ databases">
        <title>Glycomyces buryatensis sp. nov.</title>
        <authorList>
            <person name="Nikitina E."/>
        </authorList>
    </citation>
    <scope>NUCLEOTIDE SEQUENCE [LARGE SCALE GENOMIC DNA]</scope>
    <source>
        <strain evidence="4 5">18</strain>
    </source>
</reference>
<evidence type="ECO:0000313" key="5">
    <source>
        <dbReference type="Proteomes" id="UP000308760"/>
    </source>
</evidence>
<dbReference type="InterPro" id="IPR029062">
    <property type="entry name" value="Class_I_gatase-like"/>
</dbReference>
<dbReference type="PRINTS" id="PR00097">
    <property type="entry name" value="ANTSNTHASEII"/>
</dbReference>
<dbReference type="InterPro" id="IPR017926">
    <property type="entry name" value="GATASE"/>
</dbReference>
<evidence type="ECO:0000256" key="2">
    <source>
        <dbReference type="SAM" id="MobiDB-lite"/>
    </source>
</evidence>
<dbReference type="PRINTS" id="PR00099">
    <property type="entry name" value="CPSGATASE"/>
</dbReference>
<feature type="domain" description="Glutamine amidotransferase" evidence="3">
    <location>
        <begin position="5"/>
        <end position="186"/>
    </location>
</feature>
<sequence>MGSVLVVDFRDSFVHTIVSYLRALGARVEVRRSDETTVDEAARLDPVGILLSPGPGRPDEARLGHDLLDRFAESVPVLGVCLGHQVIAEHWGATVARAPQLRHGEASPIHHDGTGVFAGLANPLTATRYHSLAVEPDTVADPLAITATTADGVVMGIRHSGLDIEGVQFHPESILTEDGCALLGNWLGRLGAEARTDTPLSGTRADTRLPGPPGDTGRSPVSLKL</sequence>
<keyword evidence="5" id="KW-1185">Reference proteome</keyword>
<dbReference type="GO" id="GO:0004049">
    <property type="term" value="F:anthranilate synthase activity"/>
    <property type="evidence" value="ECO:0007669"/>
    <property type="project" value="TreeGrafter"/>
</dbReference>
<dbReference type="GO" id="GO:0000162">
    <property type="term" value="P:L-tryptophan biosynthetic process"/>
    <property type="evidence" value="ECO:0007669"/>
    <property type="project" value="TreeGrafter"/>
</dbReference>
<dbReference type="FunFam" id="3.40.50.880:FF:000003">
    <property type="entry name" value="Anthranilate synthase component II"/>
    <property type="match status" value="1"/>
</dbReference>
<dbReference type="PANTHER" id="PTHR43418:SF4">
    <property type="entry name" value="MULTIFUNCTIONAL TRYPTOPHAN BIOSYNTHESIS PROTEIN"/>
    <property type="match status" value="1"/>
</dbReference>
<keyword evidence="1" id="KW-0315">Glutamine amidotransferase</keyword>
<dbReference type="InterPro" id="IPR006221">
    <property type="entry name" value="TrpG/PapA_dom"/>
</dbReference>
<evidence type="ECO:0000256" key="1">
    <source>
        <dbReference type="ARBA" id="ARBA00022962"/>
    </source>
</evidence>
<dbReference type="GO" id="GO:0005829">
    <property type="term" value="C:cytosol"/>
    <property type="evidence" value="ECO:0007669"/>
    <property type="project" value="TreeGrafter"/>
</dbReference>
<accession>A0A4V6T6Q7</accession>
<dbReference type="InterPro" id="IPR050472">
    <property type="entry name" value="Anth_synth/Amidotransfase"/>
</dbReference>
<name>A0A4V6T6Q7_9ACTN</name>
<comment type="caution">
    <text evidence="4">The sequence shown here is derived from an EMBL/GenBank/DDBJ whole genome shotgun (WGS) entry which is preliminary data.</text>
</comment>
<dbReference type="EMBL" id="STGY01000042">
    <property type="protein sequence ID" value="THV41606.1"/>
    <property type="molecule type" value="Genomic_DNA"/>
</dbReference>
<dbReference type="RefSeq" id="WP_136534569.1">
    <property type="nucleotide sequence ID" value="NZ_STGY01000042.1"/>
</dbReference>
<dbReference type="AlphaFoldDB" id="A0A4V6T6Q7"/>
<evidence type="ECO:0000313" key="4">
    <source>
        <dbReference type="EMBL" id="THV41606.1"/>
    </source>
</evidence>
<dbReference type="CDD" id="cd01743">
    <property type="entry name" value="GATase1_Anthranilate_Synthase"/>
    <property type="match status" value="1"/>
</dbReference>
<dbReference type="Gene3D" id="3.40.50.880">
    <property type="match status" value="1"/>
</dbReference>
<gene>
    <name evidence="4" type="ORF">FAB82_10925</name>
</gene>
<dbReference type="PANTHER" id="PTHR43418">
    <property type="entry name" value="MULTIFUNCTIONAL TRYPTOPHAN BIOSYNTHESIS PROTEIN-RELATED"/>
    <property type="match status" value="1"/>
</dbReference>
<dbReference type="SUPFAM" id="SSF52317">
    <property type="entry name" value="Class I glutamine amidotransferase-like"/>
    <property type="match status" value="1"/>
</dbReference>
<dbReference type="PRINTS" id="PR00096">
    <property type="entry name" value="GATASE"/>
</dbReference>
<dbReference type="PROSITE" id="PS51273">
    <property type="entry name" value="GATASE_TYPE_1"/>
    <property type="match status" value="1"/>
</dbReference>
<protein>
    <submittedName>
        <fullName evidence="4">Aminodeoxychorismate/anthranilate synthase component II</fullName>
    </submittedName>
</protein>
<dbReference type="Pfam" id="PF00117">
    <property type="entry name" value="GATase"/>
    <property type="match status" value="1"/>
</dbReference>
<reference evidence="5" key="1">
    <citation type="submission" date="2019-04" db="EMBL/GenBank/DDBJ databases">
        <title>Nocardioides xinjiangensis sp. nov.</title>
        <authorList>
            <person name="Liu S."/>
        </authorList>
    </citation>
    <scope>NUCLEOTIDE SEQUENCE [LARGE SCALE GENOMIC DNA]</scope>
    <source>
        <strain evidence="5">18</strain>
    </source>
</reference>
<proteinExistence type="predicted"/>
<feature type="region of interest" description="Disordered" evidence="2">
    <location>
        <begin position="196"/>
        <end position="225"/>
    </location>
</feature>